<feature type="compositionally biased region" description="Basic and acidic residues" evidence="2">
    <location>
        <begin position="520"/>
        <end position="532"/>
    </location>
</feature>
<feature type="region of interest" description="Disordered" evidence="2">
    <location>
        <begin position="424"/>
        <end position="532"/>
    </location>
</feature>
<accession>Q3JJ51</accession>
<evidence type="ECO:0000256" key="2">
    <source>
        <dbReference type="SAM" id="MobiDB-lite"/>
    </source>
</evidence>
<dbReference type="HOGENOM" id="CLU_511616_0_0_4"/>
<gene>
    <name evidence="3" type="ordered locus">BURPS1710b_A1245</name>
</gene>
<organism evidence="3 4">
    <name type="scientific">Burkholderia pseudomallei (strain 1710b)</name>
    <dbReference type="NCBI Taxonomy" id="320372"/>
    <lineage>
        <taxon>Bacteria</taxon>
        <taxon>Pseudomonadati</taxon>
        <taxon>Pseudomonadota</taxon>
        <taxon>Betaproteobacteria</taxon>
        <taxon>Burkholderiales</taxon>
        <taxon>Burkholderiaceae</taxon>
        <taxon>Burkholderia</taxon>
        <taxon>pseudomallei group</taxon>
    </lineage>
</organism>
<evidence type="ECO:0000256" key="1">
    <source>
        <dbReference type="SAM" id="Coils"/>
    </source>
</evidence>
<dbReference type="KEGG" id="bpm:BURPS1710b_A1245"/>
<feature type="compositionally biased region" description="Basic and acidic residues" evidence="2">
    <location>
        <begin position="163"/>
        <end position="174"/>
    </location>
</feature>
<dbReference type="EMBL" id="CP000125">
    <property type="protein sequence ID" value="ABA52012.1"/>
    <property type="molecule type" value="Genomic_DNA"/>
</dbReference>
<feature type="compositionally biased region" description="Basic and acidic residues" evidence="2">
    <location>
        <begin position="500"/>
        <end position="512"/>
    </location>
</feature>
<name>Q3JJ51_BURP1</name>
<feature type="coiled-coil region" evidence="1">
    <location>
        <begin position="370"/>
        <end position="397"/>
    </location>
</feature>
<feature type="compositionally biased region" description="Basic and acidic residues" evidence="2">
    <location>
        <begin position="346"/>
        <end position="363"/>
    </location>
</feature>
<feature type="compositionally biased region" description="Basic and acidic residues" evidence="2">
    <location>
        <begin position="147"/>
        <end position="156"/>
    </location>
</feature>
<feature type="region of interest" description="Disordered" evidence="2">
    <location>
        <begin position="186"/>
        <end position="303"/>
    </location>
</feature>
<feature type="compositionally biased region" description="Basic and acidic residues" evidence="2">
    <location>
        <begin position="241"/>
        <end position="258"/>
    </location>
</feature>
<dbReference type="EnsemblBacteria" id="ABA52012">
    <property type="protein sequence ID" value="ABA52012"/>
    <property type="gene ID" value="BURPS1710b_A1245"/>
</dbReference>
<dbReference type="Proteomes" id="UP000002700">
    <property type="component" value="Chromosome II"/>
</dbReference>
<feature type="region of interest" description="Disordered" evidence="2">
    <location>
        <begin position="147"/>
        <end position="174"/>
    </location>
</feature>
<feature type="compositionally biased region" description="Basic and acidic residues" evidence="2">
    <location>
        <begin position="286"/>
        <end position="303"/>
    </location>
</feature>
<evidence type="ECO:0000313" key="3">
    <source>
        <dbReference type="EMBL" id="ABA52012.1"/>
    </source>
</evidence>
<protein>
    <submittedName>
        <fullName evidence="3">Uncharacterized protein</fullName>
    </submittedName>
</protein>
<feature type="compositionally biased region" description="Basic residues" evidence="2">
    <location>
        <begin position="259"/>
        <end position="285"/>
    </location>
</feature>
<sequence length="532" mass="61673">MRRDASAFAKTRMLRRRITAKSMSEAASGPVRRRRGAAGPARRAASRAAGVGAGLPRGGRVAPAAGSDESRQVIDGDHEEHRERLDDGHREDVPIRFAMREARHREQRDHRAVVRQRVHAAARHRDDPVQHVHRNLRGLRALDEEIGHRRERDAHAARRRPRDPRERADRHRRVDERIRNVLQRVADDDEARQRGDHTAEAVFGRGVHRGEQRAADGRLGARRKTLVHALERGDDDEQDAEQERRLDRPDRDDRFDRRRDRRMHARQHVGRHRVRRAAVPHRNQFRQREVRDADEHERRHREDRMGQRFRLDAFRLVHERRAVAFAARERRAAAPFEIRQADDDDEHRADRAERGRGPRGGLEERRRDDVLDLRRARQRIHRERERAERDRARHQALRNVALAIELGRERIDGEHDDEQRHAAIGEQRAHRDDHRVRARAADVADRGGDDRLGEAGQLDHLAEHGAEQEHREVELHEADHLFHEDAGEDGGDGGGIGQQHRAERGDGGEQDHAVAAVGGEHQERQRGEDDHE</sequence>
<keyword evidence="1" id="KW-0175">Coiled coil</keyword>
<reference evidence="3 4" key="1">
    <citation type="submission" date="2005-09" db="EMBL/GenBank/DDBJ databases">
        <authorList>
            <person name="Woods D.E."/>
            <person name="Nierman W.C."/>
        </authorList>
    </citation>
    <scope>NUCLEOTIDE SEQUENCE [LARGE SCALE GENOMIC DNA]</scope>
    <source>
        <strain evidence="3 4">1710b</strain>
    </source>
</reference>
<feature type="compositionally biased region" description="Basic and acidic residues" evidence="2">
    <location>
        <begin position="460"/>
        <end position="485"/>
    </location>
</feature>
<feature type="region of interest" description="Disordered" evidence="2">
    <location>
        <begin position="1"/>
        <end position="70"/>
    </location>
</feature>
<dbReference type="AlphaFoldDB" id="Q3JJ51"/>
<feature type="compositionally biased region" description="Low complexity" evidence="2">
    <location>
        <begin position="37"/>
        <end position="50"/>
    </location>
</feature>
<feature type="compositionally biased region" description="Basic and acidic residues" evidence="2">
    <location>
        <begin position="424"/>
        <end position="453"/>
    </location>
</feature>
<proteinExistence type="predicted"/>
<evidence type="ECO:0000313" key="4">
    <source>
        <dbReference type="Proteomes" id="UP000002700"/>
    </source>
</evidence>
<feature type="region of interest" description="Disordered" evidence="2">
    <location>
        <begin position="336"/>
        <end position="363"/>
    </location>
</feature>